<keyword evidence="1" id="KW-0645">Protease</keyword>
<keyword evidence="8" id="KW-0732">Signal</keyword>
<feature type="active site" description="Nucleophile" evidence="5">
    <location>
        <position position="177"/>
    </location>
</feature>
<dbReference type="InParanoid" id="A0A371RJ61"/>
<dbReference type="Proteomes" id="UP000264589">
    <property type="component" value="Unassembled WGS sequence"/>
</dbReference>
<keyword evidence="3" id="KW-0068">Autocatalytic cleavage</keyword>
<feature type="site" description="Cleavage; by autolysis" evidence="7">
    <location>
        <begin position="176"/>
        <end position="177"/>
    </location>
</feature>
<evidence type="ECO:0000256" key="6">
    <source>
        <dbReference type="PIRSR" id="PIRSR600246-2"/>
    </source>
</evidence>
<dbReference type="Pfam" id="PF01112">
    <property type="entry name" value="Asparaginase_2"/>
    <property type="match status" value="2"/>
</dbReference>
<dbReference type="InterPro" id="IPR000246">
    <property type="entry name" value="Peptidase_T2"/>
</dbReference>
<dbReference type="AlphaFoldDB" id="A0A371RJ61"/>
<reference evidence="9 10" key="1">
    <citation type="submission" date="2018-08" db="EMBL/GenBank/DDBJ databases">
        <title>Parvularcula sp. SM1705, isolated from surface water of the South Sea China.</title>
        <authorList>
            <person name="Sun L."/>
        </authorList>
    </citation>
    <scope>NUCLEOTIDE SEQUENCE [LARGE SCALE GENOMIC DNA]</scope>
    <source>
        <strain evidence="9 10">SM1705</strain>
    </source>
</reference>
<keyword evidence="2" id="KW-0378">Hydrolase</keyword>
<feature type="chain" id="PRO_5017010605" description="Isoaspartyl peptidase" evidence="8">
    <location>
        <begin position="19"/>
        <end position="316"/>
    </location>
</feature>
<name>A0A371RJ61_9PROT</name>
<feature type="binding site" evidence="6">
    <location>
        <begin position="228"/>
        <end position="231"/>
    </location>
    <ligand>
        <name>substrate</name>
    </ligand>
</feature>
<evidence type="ECO:0000256" key="5">
    <source>
        <dbReference type="PIRSR" id="PIRSR600246-1"/>
    </source>
</evidence>
<dbReference type="GO" id="GO:0008233">
    <property type="term" value="F:peptidase activity"/>
    <property type="evidence" value="ECO:0007669"/>
    <property type="project" value="UniProtKB-KW"/>
</dbReference>
<dbReference type="GO" id="GO:0016811">
    <property type="term" value="F:hydrolase activity, acting on carbon-nitrogen (but not peptide) bonds, in linear amides"/>
    <property type="evidence" value="ECO:0007669"/>
    <property type="project" value="UniProtKB-ARBA"/>
</dbReference>
<feature type="signal peptide" evidence="8">
    <location>
        <begin position="1"/>
        <end position="18"/>
    </location>
</feature>
<dbReference type="InterPro" id="IPR029055">
    <property type="entry name" value="Ntn_hydrolases_N"/>
</dbReference>
<dbReference type="Gene3D" id="3.60.20.30">
    <property type="entry name" value="(Glycosyl)asparaginase"/>
    <property type="match status" value="1"/>
</dbReference>
<proteinExistence type="predicted"/>
<dbReference type="PANTHER" id="PTHR10188:SF6">
    <property type="entry name" value="N(4)-(BETA-N-ACETYLGLUCOSAMINYL)-L-ASPARAGINASE"/>
    <property type="match status" value="1"/>
</dbReference>
<protein>
    <recommendedName>
        <fullName evidence="4">Isoaspartyl peptidase</fullName>
    </recommendedName>
</protein>
<dbReference type="FunCoup" id="A0A371RJ61">
    <property type="interactions" value="275"/>
</dbReference>
<dbReference type="SUPFAM" id="SSF56235">
    <property type="entry name" value="N-terminal nucleophile aminohydrolases (Ntn hydrolases)"/>
    <property type="match status" value="1"/>
</dbReference>
<evidence type="ECO:0000313" key="10">
    <source>
        <dbReference type="Proteomes" id="UP000264589"/>
    </source>
</evidence>
<comment type="caution">
    <text evidence="9">The sequence shown here is derived from an EMBL/GenBank/DDBJ whole genome shotgun (WGS) entry which is preliminary data.</text>
</comment>
<evidence type="ECO:0000256" key="3">
    <source>
        <dbReference type="ARBA" id="ARBA00022813"/>
    </source>
</evidence>
<gene>
    <name evidence="9" type="ORF">DX908_09605</name>
</gene>
<feature type="binding site" evidence="6">
    <location>
        <begin position="205"/>
        <end position="208"/>
    </location>
    <ligand>
        <name>substrate</name>
    </ligand>
</feature>
<evidence type="ECO:0000256" key="2">
    <source>
        <dbReference type="ARBA" id="ARBA00022801"/>
    </source>
</evidence>
<keyword evidence="10" id="KW-1185">Reference proteome</keyword>
<evidence type="ECO:0000313" key="9">
    <source>
        <dbReference type="EMBL" id="RFB05493.1"/>
    </source>
</evidence>
<dbReference type="FunFam" id="3.60.20.30:FF:000001">
    <property type="entry name" value="Isoaspartyl peptidase/L-asparaginase"/>
    <property type="match status" value="1"/>
</dbReference>
<dbReference type="GO" id="GO:0006508">
    <property type="term" value="P:proteolysis"/>
    <property type="evidence" value="ECO:0007669"/>
    <property type="project" value="UniProtKB-KW"/>
</dbReference>
<evidence type="ECO:0000256" key="4">
    <source>
        <dbReference type="ARBA" id="ARBA00069124"/>
    </source>
</evidence>
<evidence type="ECO:0000256" key="1">
    <source>
        <dbReference type="ARBA" id="ARBA00022670"/>
    </source>
</evidence>
<organism evidence="9 10">
    <name type="scientific">Parvularcula marina</name>
    <dbReference type="NCBI Taxonomy" id="2292771"/>
    <lineage>
        <taxon>Bacteria</taxon>
        <taxon>Pseudomonadati</taxon>
        <taxon>Pseudomonadota</taxon>
        <taxon>Alphaproteobacteria</taxon>
        <taxon>Parvularculales</taxon>
        <taxon>Parvularculaceae</taxon>
        <taxon>Parvularcula</taxon>
    </lineage>
</organism>
<accession>A0A371RJ61</accession>
<evidence type="ECO:0000256" key="7">
    <source>
        <dbReference type="PIRSR" id="PIRSR600246-3"/>
    </source>
</evidence>
<dbReference type="OrthoDB" id="9780217at2"/>
<evidence type="ECO:0000256" key="8">
    <source>
        <dbReference type="SAM" id="SignalP"/>
    </source>
</evidence>
<dbReference type="PANTHER" id="PTHR10188">
    <property type="entry name" value="L-ASPARAGINASE"/>
    <property type="match status" value="1"/>
</dbReference>
<sequence length="316" mass="32449">MSVSALIAAAALTSGAAADTTPCRAQENFVLVVHGGTARAGQVPEAKLVFMRKMLGRARNDLKRGAHGVDVVEDVVTQMEDSGLFNAGRAAIANQEGFVETDASIMDGQTLNAGSVASMRYVKNPITAARLVMDKTRHVMMVGDRGEVAVTKLGATVVSPDYFLSNTPKSDPEDHGTVGAAVLDRCGNLAAGTSTGGYGAKIPGRVGDSPNIGAGVYAKNGVMAGSATGHGEYFIRFTALRSVAARMEYGGQSLAEAAAAAIAEMDAAGEGRDGQGGIVTVDAQGNVAMPFTSDGMVRGMVSDDARPTVGVFEEMN</sequence>
<dbReference type="EMBL" id="QUQO01000001">
    <property type="protein sequence ID" value="RFB05493.1"/>
    <property type="molecule type" value="Genomic_DNA"/>
</dbReference>
<dbReference type="RefSeq" id="WP_116392126.1">
    <property type="nucleotide sequence ID" value="NZ_QUQO01000001.1"/>
</dbReference>